<evidence type="ECO:0000313" key="5">
    <source>
        <dbReference type="EMBL" id="NNJ32105.1"/>
    </source>
</evidence>
<keyword evidence="6" id="KW-1185">Reference proteome</keyword>
<dbReference type="InterPro" id="IPR036162">
    <property type="entry name" value="Resolvase-like_N_sf"/>
</dbReference>
<dbReference type="PROSITE" id="PS51736">
    <property type="entry name" value="RECOMBINASES_3"/>
    <property type="match status" value="1"/>
</dbReference>
<dbReference type="InterPro" id="IPR050639">
    <property type="entry name" value="SSR_resolvase"/>
</dbReference>
<dbReference type="PANTHER" id="PTHR30461">
    <property type="entry name" value="DNA-INVERTASE FROM LAMBDOID PROPHAGE"/>
    <property type="match status" value="1"/>
</dbReference>
<gene>
    <name evidence="5" type="ORF">G9470_20275</name>
</gene>
<dbReference type="SMART" id="SM00857">
    <property type="entry name" value="Resolvase"/>
    <property type="match status" value="1"/>
</dbReference>
<evidence type="ECO:0000259" key="4">
    <source>
        <dbReference type="PROSITE" id="PS51737"/>
    </source>
</evidence>
<comment type="caution">
    <text evidence="5">The sequence shown here is derived from an EMBL/GenBank/DDBJ whole genome shotgun (WGS) entry which is preliminary data.</text>
</comment>
<dbReference type="Pfam" id="PF07508">
    <property type="entry name" value="Recombinase"/>
    <property type="match status" value="1"/>
</dbReference>
<feature type="region of interest" description="Disordered" evidence="2">
    <location>
        <begin position="562"/>
        <end position="603"/>
    </location>
</feature>
<accession>A0ABX1VXI3</accession>
<dbReference type="InterPro" id="IPR006119">
    <property type="entry name" value="Resolv_N"/>
</dbReference>
<dbReference type="Pfam" id="PF14287">
    <property type="entry name" value="DUF4368"/>
    <property type="match status" value="1"/>
</dbReference>
<sequence length="603" mass="70005">METKKIKYTALYERLSRDDEMQGESNSITNQKKYLEEYARSQGFKNIRHFTDDGYSGVDFNRPGFQSLIAAVEAGEVDIVCVKDMSRFGRNYLKVGFYTEIMFPEKGVRFIAINNGVDSANPSENDFTPFLNIMNEWYAKDTSNKIRAIFRSRMQDGKRCSGAIPYGYKRDPEDKNHLLIDEEAAKVVRRIFQMIIDGMGTKAIANRLSEEKVLIPSAYLEQSEHGESRNHSYHDPYRWNCTAVAYILEKQEYMGHTVLGKTICENFKTKKRRKATPDELIIFENTHEAIVDEETWHLAQKLRRKTKRTLANGTYSHRLSGLVYCSDCGKRLSYASPHSQHRADGKTYDADSNFRCPTYKSMYGECTMHFIKASTLDSLVDEAIRKVAAYVLKDEQAFLQQVKELTSASQAVVQTDSKKELVTAKKRIAELDNFIKKLYEGNASGKIPDRQFEKLMAQYDTEQQELEARVAEIEAKISELRQEEESGEMFVRLVKRYRNFTEITQTMLNEFIDKIVIYEATGGRTVNRSQRIDIFFNFIGQFVVEDTEEESLSRQEEEKRLAELKEQERKDRRNETVRRYRQRKKEKKAAEAEAEKTAERNIA</sequence>
<dbReference type="Proteomes" id="UP000539052">
    <property type="component" value="Unassembled WGS sequence"/>
</dbReference>
<organism evidence="5 6">
    <name type="scientific">Lacrimispora defluvii</name>
    <dbReference type="NCBI Taxonomy" id="2719233"/>
    <lineage>
        <taxon>Bacteria</taxon>
        <taxon>Bacillati</taxon>
        <taxon>Bacillota</taxon>
        <taxon>Clostridia</taxon>
        <taxon>Lachnospirales</taxon>
        <taxon>Lachnospiraceae</taxon>
        <taxon>Lacrimispora</taxon>
    </lineage>
</organism>
<dbReference type="Pfam" id="PF13408">
    <property type="entry name" value="Zn_ribbon_recom"/>
    <property type="match status" value="1"/>
</dbReference>
<protein>
    <submittedName>
        <fullName evidence="5">Recombinase family protein</fullName>
    </submittedName>
</protein>
<feature type="domain" description="Recombinase" evidence="4">
    <location>
        <begin position="165"/>
        <end position="309"/>
    </location>
</feature>
<feature type="compositionally biased region" description="Basic and acidic residues" evidence="2">
    <location>
        <begin position="562"/>
        <end position="578"/>
    </location>
</feature>
<keyword evidence="1" id="KW-0175">Coiled coil</keyword>
<dbReference type="PANTHER" id="PTHR30461:SF23">
    <property type="entry name" value="DNA RECOMBINASE-RELATED"/>
    <property type="match status" value="1"/>
</dbReference>
<dbReference type="InterPro" id="IPR011109">
    <property type="entry name" value="DNA_bind_recombinase_dom"/>
</dbReference>
<dbReference type="CDD" id="cd03770">
    <property type="entry name" value="SR_TndX_transposase"/>
    <property type="match status" value="1"/>
</dbReference>
<dbReference type="InterPro" id="IPR038109">
    <property type="entry name" value="DNA_bind_recomb_sf"/>
</dbReference>
<evidence type="ECO:0000256" key="2">
    <source>
        <dbReference type="SAM" id="MobiDB-lite"/>
    </source>
</evidence>
<dbReference type="RefSeq" id="WP_170823210.1">
    <property type="nucleotide sequence ID" value="NZ_JAAOXG010000046.1"/>
</dbReference>
<evidence type="ECO:0000256" key="1">
    <source>
        <dbReference type="SAM" id="Coils"/>
    </source>
</evidence>
<dbReference type="Gene3D" id="3.40.50.1390">
    <property type="entry name" value="Resolvase, N-terminal catalytic domain"/>
    <property type="match status" value="1"/>
</dbReference>
<evidence type="ECO:0000313" key="6">
    <source>
        <dbReference type="Proteomes" id="UP000539052"/>
    </source>
</evidence>
<dbReference type="PROSITE" id="PS51737">
    <property type="entry name" value="RECOMBINASE_DNA_BIND"/>
    <property type="match status" value="1"/>
</dbReference>
<feature type="compositionally biased region" description="Basic and acidic residues" evidence="2">
    <location>
        <begin position="588"/>
        <end position="603"/>
    </location>
</feature>
<dbReference type="InterPro" id="IPR025827">
    <property type="entry name" value="Zn_ribbon_recom_dom"/>
</dbReference>
<proteinExistence type="predicted"/>
<dbReference type="EMBL" id="JAAOXG010000046">
    <property type="protein sequence ID" value="NNJ32105.1"/>
    <property type="molecule type" value="Genomic_DNA"/>
</dbReference>
<dbReference type="SUPFAM" id="SSF53041">
    <property type="entry name" value="Resolvase-like"/>
    <property type="match status" value="1"/>
</dbReference>
<dbReference type="Gene3D" id="3.90.1750.20">
    <property type="entry name" value="Putative Large Serine Recombinase, Chain B, Domain 2"/>
    <property type="match status" value="1"/>
</dbReference>
<reference evidence="5 6" key="1">
    <citation type="submission" date="2020-03" db="EMBL/GenBank/DDBJ databases">
        <title>Genome Sequence of industrial isolate, B5A.</title>
        <authorList>
            <person name="Sharma S."/>
            <person name="Patil P.B."/>
            <person name="Korpole S."/>
        </authorList>
    </citation>
    <scope>NUCLEOTIDE SEQUENCE [LARGE SCALE GENOMIC DNA]</scope>
    <source>
        <strain evidence="5 6">PI-S10-B5A</strain>
    </source>
</reference>
<name>A0ABX1VXI3_9FIRM</name>
<dbReference type="InterPro" id="IPR025378">
    <property type="entry name" value="DUF4368"/>
</dbReference>
<feature type="coiled-coil region" evidence="1">
    <location>
        <begin position="456"/>
        <end position="483"/>
    </location>
</feature>
<feature type="domain" description="Resolvase/invertase-type recombinase catalytic" evidence="3">
    <location>
        <begin position="8"/>
        <end position="157"/>
    </location>
</feature>
<evidence type="ECO:0000259" key="3">
    <source>
        <dbReference type="PROSITE" id="PS51736"/>
    </source>
</evidence>
<dbReference type="Pfam" id="PF00239">
    <property type="entry name" value="Resolvase"/>
    <property type="match status" value="1"/>
</dbReference>